<keyword evidence="3" id="KW-1185">Reference proteome</keyword>
<dbReference type="Gramene" id="TVU25403">
    <property type="protein sequence ID" value="TVU25403"/>
    <property type="gene ID" value="EJB05_27898"/>
</dbReference>
<sequence length="89" mass="10174">MAWRWALQLRMDVFLGVVVLNSTLPLPPHLAHGEDLVDFLKADQRPLKSSHLFSMNRFRGKLMRAEDIIANSTERAGRCGLPMLIFVEQ</sequence>
<proteinExistence type="predicted"/>
<accession>A0A5J9UNS1</accession>
<evidence type="ECO:0000313" key="3">
    <source>
        <dbReference type="Proteomes" id="UP000324897"/>
    </source>
</evidence>
<name>A0A5J9UNS1_9POAL</name>
<reference evidence="2 3" key="1">
    <citation type="journal article" date="2019" name="Sci. Rep.">
        <title>A high-quality genome of Eragrostis curvula grass provides insights into Poaceae evolution and supports new strategies to enhance forage quality.</title>
        <authorList>
            <person name="Carballo J."/>
            <person name="Santos B.A.C.M."/>
            <person name="Zappacosta D."/>
            <person name="Garbus I."/>
            <person name="Selva J.P."/>
            <person name="Gallo C.A."/>
            <person name="Diaz A."/>
            <person name="Albertini E."/>
            <person name="Caccamo M."/>
            <person name="Echenique V."/>
        </authorList>
    </citation>
    <scope>NUCLEOTIDE SEQUENCE [LARGE SCALE GENOMIC DNA]</scope>
    <source>
        <strain evidence="3">cv. Victoria</strain>
        <tissue evidence="2">Leaf</tissue>
    </source>
</reference>
<gene>
    <name evidence="2" type="ORF">EJB05_27898</name>
</gene>
<evidence type="ECO:0000313" key="2">
    <source>
        <dbReference type="EMBL" id="TVU25403.1"/>
    </source>
</evidence>
<organism evidence="2 3">
    <name type="scientific">Eragrostis curvula</name>
    <name type="common">weeping love grass</name>
    <dbReference type="NCBI Taxonomy" id="38414"/>
    <lineage>
        <taxon>Eukaryota</taxon>
        <taxon>Viridiplantae</taxon>
        <taxon>Streptophyta</taxon>
        <taxon>Embryophyta</taxon>
        <taxon>Tracheophyta</taxon>
        <taxon>Spermatophyta</taxon>
        <taxon>Magnoliopsida</taxon>
        <taxon>Liliopsida</taxon>
        <taxon>Poales</taxon>
        <taxon>Poaceae</taxon>
        <taxon>PACMAD clade</taxon>
        <taxon>Chloridoideae</taxon>
        <taxon>Eragrostideae</taxon>
        <taxon>Eragrostidinae</taxon>
        <taxon>Eragrostis</taxon>
    </lineage>
</organism>
<feature type="signal peptide" evidence="1">
    <location>
        <begin position="1"/>
        <end position="33"/>
    </location>
</feature>
<feature type="chain" id="PRO_5023851176" evidence="1">
    <location>
        <begin position="34"/>
        <end position="89"/>
    </location>
</feature>
<evidence type="ECO:0000256" key="1">
    <source>
        <dbReference type="SAM" id="SignalP"/>
    </source>
</evidence>
<protein>
    <submittedName>
        <fullName evidence="2">Uncharacterized protein</fullName>
    </submittedName>
</protein>
<dbReference type="AlphaFoldDB" id="A0A5J9UNS1"/>
<dbReference type="EMBL" id="RWGY01000013">
    <property type="protein sequence ID" value="TVU25403.1"/>
    <property type="molecule type" value="Genomic_DNA"/>
</dbReference>
<comment type="caution">
    <text evidence="2">The sequence shown here is derived from an EMBL/GenBank/DDBJ whole genome shotgun (WGS) entry which is preliminary data.</text>
</comment>
<keyword evidence="1" id="KW-0732">Signal</keyword>
<dbReference type="Proteomes" id="UP000324897">
    <property type="component" value="Chromosome 2"/>
</dbReference>